<dbReference type="GO" id="GO:0012505">
    <property type="term" value="C:endomembrane system"/>
    <property type="evidence" value="ECO:0007669"/>
    <property type="project" value="UniProtKB-SubCell"/>
</dbReference>
<feature type="compositionally biased region" description="Acidic residues" evidence="9">
    <location>
        <begin position="249"/>
        <end position="264"/>
    </location>
</feature>
<dbReference type="InterPro" id="IPR026739">
    <property type="entry name" value="AP_beta"/>
</dbReference>
<dbReference type="SUPFAM" id="SSF140102">
    <property type="entry name" value="ISY1 domain-like"/>
    <property type="match status" value="1"/>
</dbReference>
<organism evidence="11 12">
    <name type="scientific">Aphanomyces astaci</name>
    <name type="common">Crayfish plague agent</name>
    <dbReference type="NCBI Taxonomy" id="112090"/>
    <lineage>
        <taxon>Eukaryota</taxon>
        <taxon>Sar</taxon>
        <taxon>Stramenopiles</taxon>
        <taxon>Oomycota</taxon>
        <taxon>Saprolegniomycetes</taxon>
        <taxon>Saprolegniales</taxon>
        <taxon>Verrucalvaceae</taxon>
        <taxon>Aphanomyces</taxon>
    </lineage>
</organism>
<evidence type="ECO:0000256" key="3">
    <source>
        <dbReference type="ARBA" id="ARBA00006613"/>
    </source>
</evidence>
<dbReference type="SUPFAM" id="SSF49348">
    <property type="entry name" value="Clathrin adaptor appendage domain"/>
    <property type="match status" value="1"/>
</dbReference>
<keyword evidence="5" id="KW-0813">Transport</keyword>
<dbReference type="Proteomes" id="UP000285712">
    <property type="component" value="Unassembled WGS sequence"/>
</dbReference>
<dbReference type="SMART" id="SM01020">
    <property type="entry name" value="B2-adapt-app_C"/>
    <property type="match status" value="1"/>
</dbReference>
<dbReference type="Gene3D" id="1.25.10.10">
    <property type="entry name" value="Leucine-rich Repeat Variant"/>
    <property type="match status" value="1"/>
</dbReference>
<dbReference type="SUPFAM" id="SSF48371">
    <property type="entry name" value="ARM repeat"/>
    <property type="match status" value="1"/>
</dbReference>
<comment type="similarity">
    <text evidence="3">Belongs to the adaptor complexes large subunit family.</text>
</comment>
<dbReference type="Gene3D" id="1.10.287.660">
    <property type="entry name" value="Helix hairpin bin"/>
    <property type="match status" value="1"/>
</dbReference>
<keyword evidence="7" id="KW-0472">Membrane</keyword>
<gene>
    <name evidence="11" type="ORF">DYB35_006979</name>
</gene>
<evidence type="ECO:0000256" key="2">
    <source>
        <dbReference type="ARBA" id="ARBA00004308"/>
    </source>
</evidence>
<evidence type="ECO:0000256" key="8">
    <source>
        <dbReference type="ARBA" id="ARBA00023242"/>
    </source>
</evidence>
<evidence type="ECO:0000313" key="11">
    <source>
        <dbReference type="EMBL" id="RHY97048.1"/>
    </source>
</evidence>
<dbReference type="InterPro" id="IPR013037">
    <property type="entry name" value="Clathrin_b-adaptin_app_Ig-like"/>
</dbReference>
<evidence type="ECO:0000256" key="7">
    <source>
        <dbReference type="ARBA" id="ARBA00023136"/>
    </source>
</evidence>
<dbReference type="GO" id="GO:0000350">
    <property type="term" value="P:generation of catalytic spliceosome for second transesterification step"/>
    <property type="evidence" value="ECO:0007669"/>
    <property type="project" value="InterPro"/>
</dbReference>
<dbReference type="FunFam" id="2.60.40.1150:FF:000002">
    <property type="entry name" value="Beta-adaptin-like protein C"/>
    <property type="match status" value="1"/>
</dbReference>
<comment type="caution">
    <text evidence="11">The sequence shown here is derived from an EMBL/GenBank/DDBJ whole genome shotgun (WGS) entry which is preliminary data.</text>
</comment>
<feature type="non-terminal residue" evidence="11">
    <location>
        <position position="1"/>
    </location>
</feature>
<evidence type="ECO:0000259" key="10">
    <source>
        <dbReference type="SMART" id="SM01020"/>
    </source>
</evidence>
<evidence type="ECO:0000256" key="5">
    <source>
        <dbReference type="ARBA" id="ARBA00022448"/>
    </source>
</evidence>
<evidence type="ECO:0000256" key="1">
    <source>
        <dbReference type="ARBA" id="ARBA00004123"/>
    </source>
</evidence>
<dbReference type="Pfam" id="PF01602">
    <property type="entry name" value="Adaptin_N"/>
    <property type="match status" value="1"/>
</dbReference>
<dbReference type="InterPro" id="IPR009360">
    <property type="entry name" value="Isy1"/>
</dbReference>
<evidence type="ECO:0000313" key="12">
    <source>
        <dbReference type="Proteomes" id="UP000285712"/>
    </source>
</evidence>
<dbReference type="Pfam" id="PF06246">
    <property type="entry name" value="Isy1"/>
    <property type="match status" value="1"/>
</dbReference>
<protein>
    <recommendedName>
        <fullName evidence="10">Beta-adaptin appendage C-terminal subdomain domain-containing protein</fullName>
    </recommendedName>
</protein>
<dbReference type="GO" id="GO:0005634">
    <property type="term" value="C:nucleus"/>
    <property type="evidence" value="ECO:0007669"/>
    <property type="project" value="UniProtKB-SubCell"/>
</dbReference>
<dbReference type="Gene3D" id="2.60.40.1150">
    <property type="match status" value="1"/>
</dbReference>
<accession>A0A3R6ZRJ5</accession>
<reference evidence="11 12" key="1">
    <citation type="submission" date="2018-08" db="EMBL/GenBank/DDBJ databases">
        <title>Aphanomyces genome sequencing and annotation.</title>
        <authorList>
            <person name="Minardi D."/>
            <person name="Oidtmann B."/>
            <person name="Van Der Giezen M."/>
            <person name="Studholme D.J."/>
        </authorList>
    </citation>
    <scope>NUCLEOTIDE SEQUENCE [LARGE SCALE GENOMIC DNA]</scope>
    <source>
        <strain evidence="11 12">Sv</strain>
    </source>
</reference>
<dbReference type="PANTHER" id="PTHR11134">
    <property type="entry name" value="ADAPTOR COMPLEX SUBUNIT BETA FAMILY MEMBER"/>
    <property type="match status" value="1"/>
</dbReference>
<dbReference type="InterPro" id="IPR015151">
    <property type="entry name" value="B-adaptin_app_sub_C"/>
</dbReference>
<dbReference type="VEuPathDB" id="FungiDB:H257_05804"/>
<sequence>RNVDQVLLEFKEYATEVDVDFVRRSVRAIGRCAIKLNNAAEKCINVLLELIQTKVNYIVQEAIIVIKDIFRKYPNQYESIIATLCENLDTLDEPEAKASMVWIIGEYAERIDNADELLQSFLDAFEDETALVQLQLLTATVKLFLKRPNETQAMVQAVLKKATEESDNPDLRDRGYVYWRLLSANPDAAKAVVLAEKPVISDDTFTLEPALLDDLIGKISTLASVYHKLPSAFVVRSNIAEIQKQNEQEAADTEGDERYDDAETSDGGAPGGGAVDLLDMGGLSVGGAPPAPTTSAGGLDIFGAPVAAAPAPVAKKQLTNAQTGKGLVIHGASPRRQGAFSLDLDVENQSSATVPGVAIQLNKSTFGVVPTQPQVNFAAPLAPGQRASVSIPMTVSPQFVNATVAPHTVVQVALKNLGSGDVLYFSTDIDVSVLLTEGGLVDKADFITLWKGIADANETYFALPVKASTASVDALAAIFKPRNVFYVAKRAVEGKEIGYFSFKTMTNVSAFLEVTFDGASNAANVCVKGDQAAFNPVFQKLIEQIARRPFQTSECTNLAEAERYRHQVIRIISRKVSEIQNASLGEHVLRDLNDQINKRIGEKIRWEKRIIELGGATYSVGSGKDGYDAEGTSLKRGGYKYFGAAKNLPGVRELFEKQDAPKPKRSRYTFNSIFHRVVMEIYRKDIYQGIEPDYYGHLDEDDGELVREEAVVEAKRIQQAIDTWNQQQTNKEQAQV</sequence>
<feature type="region of interest" description="Disordered" evidence="9">
    <location>
        <begin position="245"/>
        <end position="273"/>
    </location>
</feature>
<proteinExistence type="inferred from homology"/>
<dbReference type="GO" id="GO:0016192">
    <property type="term" value="P:vesicle-mediated transport"/>
    <property type="evidence" value="ECO:0007669"/>
    <property type="project" value="InterPro"/>
</dbReference>
<dbReference type="Gene3D" id="3.30.310.10">
    <property type="entry name" value="TATA-Binding Protein"/>
    <property type="match status" value="1"/>
</dbReference>
<evidence type="ECO:0000256" key="9">
    <source>
        <dbReference type="SAM" id="MobiDB-lite"/>
    </source>
</evidence>
<keyword evidence="8" id="KW-0539">Nucleus</keyword>
<name>A0A3R6ZRJ5_APHAT</name>
<dbReference type="InterPro" id="IPR029012">
    <property type="entry name" value="Helix_hairpin_bin_sf"/>
</dbReference>
<comment type="subcellular location">
    <subcellularLocation>
        <location evidence="2">Endomembrane system</location>
    </subcellularLocation>
    <subcellularLocation>
        <location evidence="1">Nucleus</location>
    </subcellularLocation>
</comment>
<dbReference type="InterPro" id="IPR016024">
    <property type="entry name" value="ARM-type_fold"/>
</dbReference>
<evidence type="ECO:0000256" key="4">
    <source>
        <dbReference type="ARBA" id="ARBA00007002"/>
    </source>
</evidence>
<dbReference type="InterPro" id="IPR012295">
    <property type="entry name" value="TBP_dom_sf"/>
</dbReference>
<keyword evidence="6" id="KW-0653">Protein transport</keyword>
<dbReference type="InterPro" id="IPR002553">
    <property type="entry name" value="Clathrin/coatomer_adapt-like_N"/>
</dbReference>
<dbReference type="GO" id="GO:0030131">
    <property type="term" value="C:clathrin adaptor complex"/>
    <property type="evidence" value="ECO:0007669"/>
    <property type="project" value="InterPro"/>
</dbReference>
<dbReference type="InterPro" id="IPR011989">
    <property type="entry name" value="ARM-like"/>
</dbReference>
<comment type="similarity">
    <text evidence="4">Belongs to the ISY1 family.</text>
</comment>
<feature type="domain" description="Beta-adaptin appendage C-terminal subdomain" evidence="10">
    <location>
        <begin position="435"/>
        <end position="543"/>
    </location>
</feature>
<dbReference type="InterPro" id="IPR037200">
    <property type="entry name" value="Isy1_sf"/>
</dbReference>
<dbReference type="InterPro" id="IPR009028">
    <property type="entry name" value="Coatomer/calthrin_app_sub_C"/>
</dbReference>
<dbReference type="FunFam" id="1.10.287.660:FF:000001">
    <property type="entry name" value="pre-mRNA-splicing factor ISY1 homolog"/>
    <property type="match status" value="1"/>
</dbReference>
<dbReference type="AlphaFoldDB" id="A0A3R6ZRJ5"/>
<dbReference type="InterPro" id="IPR013041">
    <property type="entry name" value="Clathrin_app_Ig-like_sf"/>
</dbReference>
<evidence type="ECO:0000256" key="6">
    <source>
        <dbReference type="ARBA" id="ARBA00022927"/>
    </source>
</evidence>
<dbReference type="SUPFAM" id="SSF55711">
    <property type="entry name" value="Subdomain of clathrin and coatomer appendage domain"/>
    <property type="match status" value="1"/>
</dbReference>
<dbReference type="GO" id="GO:0006886">
    <property type="term" value="P:intracellular protein transport"/>
    <property type="evidence" value="ECO:0007669"/>
    <property type="project" value="InterPro"/>
</dbReference>
<dbReference type="EMBL" id="QUTG01002251">
    <property type="protein sequence ID" value="RHY97048.1"/>
    <property type="molecule type" value="Genomic_DNA"/>
</dbReference>